<feature type="transmembrane region" description="Helical" evidence="1">
    <location>
        <begin position="608"/>
        <end position="628"/>
    </location>
</feature>
<feature type="transmembrane region" description="Helical" evidence="1">
    <location>
        <begin position="565"/>
        <end position="587"/>
    </location>
</feature>
<keyword evidence="1" id="KW-1133">Transmembrane helix</keyword>
<gene>
    <name evidence="3" type="ORF">E0H73_01855</name>
</gene>
<dbReference type="OrthoDB" id="419058at2"/>
<comment type="caution">
    <text evidence="3">The sequence shown here is derived from an EMBL/GenBank/DDBJ whole genome shotgun (WGS) entry which is preliminary data.</text>
</comment>
<feature type="domain" description="NACHT" evidence="2">
    <location>
        <begin position="146"/>
        <end position="280"/>
    </location>
</feature>
<organism evidence="3 4">
    <name type="scientific">Kribbella pittospori</name>
    <dbReference type="NCBI Taxonomy" id="722689"/>
    <lineage>
        <taxon>Bacteria</taxon>
        <taxon>Bacillati</taxon>
        <taxon>Actinomycetota</taxon>
        <taxon>Actinomycetes</taxon>
        <taxon>Propionibacteriales</taxon>
        <taxon>Kribbellaceae</taxon>
        <taxon>Kribbella</taxon>
    </lineage>
</organism>
<dbReference type="PROSITE" id="PS50837">
    <property type="entry name" value="NACHT"/>
    <property type="match status" value="1"/>
</dbReference>
<feature type="transmembrane region" description="Helical" evidence="1">
    <location>
        <begin position="44"/>
        <end position="64"/>
    </location>
</feature>
<accession>A0A4R0L0S3</accession>
<sequence>MNKRYWSRRSRILTTFGTFILAVGLVWITVWLLTKTDRNDGAGIANVLAFPLTAIGTAIAVIGIRSRPYRSTPEILAGHARSLLRDVATAEARTLAQLLGDTGEPRPANLSFNQQHAALITWRTDRGAQVGSLETIHSYYEGLERGRLVILGQAGSGKTVLAIRLLLDIAAATLDNSVERVIVPIRLSLPAFMTKSTRATEIRRDFENWIVAHLFDVHGLPRDVSTKMLTDGWILPILDGLDEMDPDDTNTFQRAQGILRALNLPVGTTPTRVVITCRTGRFEQLSAPTLDSSQSLQDATAIVLLPLSVPQVIYWLAHRFPDARQPDNLQRRWRRVASTLRDHPNGRLANCLTSPLHLYLAVTVYRSHNSSPSELCDLDAPTLNQHLFAQLVPAITAGLEDEPYESKQVERWLRGLANHLARAGRMGYSTTDLHLHELWRSTGAPMNFWIRVIASGLAASFLAVPTAAATIWLFTDKDSGGPLWGDWIVLTAMFIGTLFLFANAYSAKSSPLIHIDFSRIKKRPGRRKFLRDLGIGLASGTAVAIVGAFAARFGWVPERPVVSDIAFGVGGGLLFGMSIAILSLSTARHAVLRPSEPVAESLRSTVRLAIAIGGVLGFTIGLSSFLILGEPNRLLFNSIVGLLMAIIFGIPISLITVLAIGAFRCWSLFYGITILLQASRRQLPWRPGRFLDWAYTAGLVRLAGTATQFRHRELQLYLTDASLKDAESNTAVASSPLAAVNTSPES</sequence>
<evidence type="ECO:0000259" key="2">
    <source>
        <dbReference type="PROSITE" id="PS50837"/>
    </source>
</evidence>
<protein>
    <submittedName>
        <fullName evidence="3">NACHT domain-containing protein</fullName>
    </submittedName>
</protein>
<feature type="transmembrane region" description="Helical" evidence="1">
    <location>
        <begin position="529"/>
        <end position="553"/>
    </location>
</feature>
<name>A0A4R0L0S3_9ACTN</name>
<feature type="transmembrane region" description="Helical" evidence="1">
    <location>
        <begin position="487"/>
        <end position="508"/>
    </location>
</feature>
<evidence type="ECO:0000313" key="4">
    <source>
        <dbReference type="Proteomes" id="UP000291144"/>
    </source>
</evidence>
<dbReference type="Gene3D" id="3.40.50.300">
    <property type="entry name" value="P-loop containing nucleotide triphosphate hydrolases"/>
    <property type="match status" value="1"/>
</dbReference>
<dbReference type="InterPro" id="IPR027417">
    <property type="entry name" value="P-loop_NTPase"/>
</dbReference>
<reference evidence="3 4" key="1">
    <citation type="submission" date="2019-02" db="EMBL/GenBank/DDBJ databases">
        <title>Kribbella capetownensis sp. nov. and Kribbella speibonae sp. nov., isolated from soil.</title>
        <authorList>
            <person name="Curtis S.M."/>
            <person name="Norton I."/>
            <person name="Everest G.J."/>
            <person name="Meyers P.R."/>
        </authorList>
    </citation>
    <scope>NUCLEOTIDE SEQUENCE [LARGE SCALE GENOMIC DNA]</scope>
    <source>
        <strain evidence="3 4">NRRL B-24813</strain>
    </source>
</reference>
<feature type="transmembrane region" description="Helical" evidence="1">
    <location>
        <begin position="634"/>
        <end position="660"/>
    </location>
</feature>
<dbReference type="Proteomes" id="UP000291144">
    <property type="component" value="Unassembled WGS sequence"/>
</dbReference>
<dbReference type="InterPro" id="IPR007111">
    <property type="entry name" value="NACHT_NTPase"/>
</dbReference>
<dbReference type="AlphaFoldDB" id="A0A4R0L0S3"/>
<dbReference type="EMBL" id="SJKB01000001">
    <property type="protein sequence ID" value="TCC65704.1"/>
    <property type="molecule type" value="Genomic_DNA"/>
</dbReference>
<keyword evidence="1" id="KW-0472">Membrane</keyword>
<proteinExistence type="predicted"/>
<evidence type="ECO:0000313" key="3">
    <source>
        <dbReference type="EMBL" id="TCC65704.1"/>
    </source>
</evidence>
<dbReference type="Pfam" id="PF05729">
    <property type="entry name" value="NACHT"/>
    <property type="match status" value="1"/>
</dbReference>
<dbReference type="RefSeq" id="WP_131350318.1">
    <property type="nucleotide sequence ID" value="NZ_SJKB01000001.1"/>
</dbReference>
<feature type="transmembrane region" description="Helical" evidence="1">
    <location>
        <begin position="448"/>
        <end position="475"/>
    </location>
</feature>
<feature type="transmembrane region" description="Helical" evidence="1">
    <location>
        <begin position="12"/>
        <end position="32"/>
    </location>
</feature>
<keyword evidence="1" id="KW-0812">Transmembrane</keyword>
<dbReference type="SUPFAM" id="SSF52540">
    <property type="entry name" value="P-loop containing nucleoside triphosphate hydrolases"/>
    <property type="match status" value="1"/>
</dbReference>
<evidence type="ECO:0000256" key="1">
    <source>
        <dbReference type="SAM" id="Phobius"/>
    </source>
</evidence>
<keyword evidence="4" id="KW-1185">Reference proteome</keyword>